<evidence type="ECO:0000313" key="3">
    <source>
        <dbReference type="EMBL" id="CAB4150427.1"/>
    </source>
</evidence>
<dbReference type="EMBL" id="LR796311">
    <property type="protein sequence ID" value="CAB4136320.1"/>
    <property type="molecule type" value="Genomic_DNA"/>
</dbReference>
<proteinExistence type="predicted"/>
<sequence length="66" mass="7817">MTFATSNNNNNIRKIWNETQPWSPRQRDVNEALPPTLSFWDQPVYQPPKDEFVRPGALDFKKIKSR</sequence>
<protein>
    <submittedName>
        <fullName evidence="3">Uncharacterized protein</fullName>
    </submittedName>
</protein>
<accession>A0A6J5MWZ5</accession>
<name>A0A6J5MWZ5_9CAUD</name>
<gene>
    <name evidence="2" type="ORF">UFOVP294_48</name>
    <name evidence="3" type="ORF">UFOVP566_37</name>
</gene>
<feature type="region of interest" description="Disordered" evidence="1">
    <location>
        <begin position="1"/>
        <end position="29"/>
    </location>
</feature>
<reference evidence="3" key="1">
    <citation type="submission" date="2020-04" db="EMBL/GenBank/DDBJ databases">
        <authorList>
            <person name="Chiriac C."/>
            <person name="Salcher M."/>
            <person name="Ghai R."/>
            <person name="Kavagutti S V."/>
        </authorList>
    </citation>
    <scope>NUCLEOTIDE SEQUENCE</scope>
</reference>
<organism evidence="3">
    <name type="scientific">uncultured Caudovirales phage</name>
    <dbReference type="NCBI Taxonomy" id="2100421"/>
    <lineage>
        <taxon>Viruses</taxon>
        <taxon>Duplodnaviria</taxon>
        <taxon>Heunggongvirae</taxon>
        <taxon>Uroviricota</taxon>
        <taxon>Caudoviricetes</taxon>
        <taxon>Peduoviridae</taxon>
        <taxon>Maltschvirus</taxon>
        <taxon>Maltschvirus maltsch</taxon>
    </lineage>
</organism>
<evidence type="ECO:0000256" key="1">
    <source>
        <dbReference type="SAM" id="MobiDB-lite"/>
    </source>
</evidence>
<evidence type="ECO:0000313" key="2">
    <source>
        <dbReference type="EMBL" id="CAB4136320.1"/>
    </source>
</evidence>
<dbReference type="EMBL" id="LR796538">
    <property type="protein sequence ID" value="CAB4150427.1"/>
    <property type="molecule type" value="Genomic_DNA"/>
</dbReference>